<comment type="caution">
    <text evidence="1">The sequence shown here is derived from an EMBL/GenBank/DDBJ whole genome shotgun (WGS) entry which is preliminary data.</text>
</comment>
<proteinExistence type="predicted"/>
<protein>
    <submittedName>
        <fullName evidence="1">Uncharacterized protein</fullName>
    </submittedName>
</protein>
<dbReference type="Proteomes" id="UP000664991">
    <property type="component" value="Unassembled WGS sequence"/>
</dbReference>
<dbReference type="AlphaFoldDB" id="A0A835ZR67"/>
<reference evidence="1 2" key="1">
    <citation type="submission" date="2020-12" db="EMBL/GenBank/DDBJ databases">
        <title>De novo assembly of Tibetan sheep genome.</title>
        <authorList>
            <person name="Li X."/>
        </authorList>
    </citation>
    <scope>NUCLEOTIDE SEQUENCE [LARGE SCALE GENOMIC DNA]</scope>
    <source>
        <tissue evidence="1">Heart</tissue>
    </source>
</reference>
<evidence type="ECO:0000313" key="2">
    <source>
        <dbReference type="Proteomes" id="UP000664991"/>
    </source>
</evidence>
<gene>
    <name evidence="1" type="ORF">JEQ12_011917</name>
</gene>
<organism evidence="1 2">
    <name type="scientific">Ovis aries</name>
    <name type="common">Sheep</name>
    <dbReference type="NCBI Taxonomy" id="9940"/>
    <lineage>
        <taxon>Eukaryota</taxon>
        <taxon>Metazoa</taxon>
        <taxon>Chordata</taxon>
        <taxon>Craniata</taxon>
        <taxon>Vertebrata</taxon>
        <taxon>Euteleostomi</taxon>
        <taxon>Mammalia</taxon>
        <taxon>Eutheria</taxon>
        <taxon>Laurasiatheria</taxon>
        <taxon>Artiodactyla</taxon>
        <taxon>Ruminantia</taxon>
        <taxon>Pecora</taxon>
        <taxon>Bovidae</taxon>
        <taxon>Caprinae</taxon>
        <taxon>Ovis</taxon>
    </lineage>
</organism>
<accession>A0A835ZR67</accession>
<name>A0A835ZR67_SHEEP</name>
<sequence length="189" mass="21442">MIWKNMASQVYEMVLTYNVVAAGILDEVMAVLSSTDWDTKFPSPAPSPRHHPWNSTGHTVDIPYLLLVQFHQMDKPVKSKKSLYNSHNFLSPHYREDSGHIAAQLSPGKLWELHLCVWIGIRGNRIQREKLSGNGDSGYRLGRCLGIDGFSLRYSCLPPALSTVSHREQKPESTSLREKIHSTVFIKEQ</sequence>
<dbReference type="EMBL" id="JAEMGP010000023">
    <property type="protein sequence ID" value="KAG5195622.1"/>
    <property type="molecule type" value="Genomic_DNA"/>
</dbReference>
<evidence type="ECO:0000313" key="1">
    <source>
        <dbReference type="EMBL" id="KAG5195622.1"/>
    </source>
</evidence>